<dbReference type="AlphaFoldDB" id="A0A1F7I8H6"/>
<keyword evidence="1" id="KW-1133">Transmembrane helix</keyword>
<dbReference type="Proteomes" id="UP000179270">
    <property type="component" value="Unassembled WGS sequence"/>
</dbReference>
<sequence length="195" mass="21985">MKKNAFTFLETLVVIAIFSLIFPLVLSILFIILQQQLRVFSLSEVKRQGDAIVNYLTTTISNNAHTLYDIDRNEVCGANNVSYPVFGVPVFFRDRYNSEFSLIYNGPDLLIEYDIPSVPAPTFVFAKGQLNNSRVRLSSFSIDCQRLLPFSAPLVSINFTICYNISGTSCASTEPQKVVSLDYRSNIKLRSFPTE</sequence>
<accession>A0A1F7I8H6</accession>
<protein>
    <recommendedName>
        <fullName evidence="4">Type II secretion system protein</fullName>
    </recommendedName>
</protein>
<reference evidence="2 3" key="1">
    <citation type="journal article" date="2016" name="Nat. Commun.">
        <title>Thousands of microbial genomes shed light on interconnected biogeochemical processes in an aquifer system.</title>
        <authorList>
            <person name="Anantharaman K."/>
            <person name="Brown C.T."/>
            <person name="Hug L.A."/>
            <person name="Sharon I."/>
            <person name="Castelle C.J."/>
            <person name="Probst A.J."/>
            <person name="Thomas B.C."/>
            <person name="Singh A."/>
            <person name="Wilkins M.J."/>
            <person name="Karaoz U."/>
            <person name="Brodie E.L."/>
            <person name="Williams K.H."/>
            <person name="Hubbard S.S."/>
            <person name="Banfield J.F."/>
        </authorList>
    </citation>
    <scope>NUCLEOTIDE SEQUENCE [LARGE SCALE GENOMIC DNA]</scope>
</reference>
<evidence type="ECO:0008006" key="4">
    <source>
        <dbReference type="Google" id="ProtNLM"/>
    </source>
</evidence>
<feature type="transmembrane region" description="Helical" evidence="1">
    <location>
        <begin position="12"/>
        <end position="33"/>
    </location>
</feature>
<dbReference type="EMBL" id="MGAF01000046">
    <property type="protein sequence ID" value="OGK39658.1"/>
    <property type="molecule type" value="Genomic_DNA"/>
</dbReference>
<organism evidence="2 3">
    <name type="scientific">Candidatus Roizmanbacteria bacterium RIFCSPLOWO2_01_FULL_35_13</name>
    <dbReference type="NCBI Taxonomy" id="1802055"/>
    <lineage>
        <taxon>Bacteria</taxon>
        <taxon>Candidatus Roizmaniibacteriota</taxon>
    </lineage>
</organism>
<evidence type="ECO:0000313" key="3">
    <source>
        <dbReference type="Proteomes" id="UP000179270"/>
    </source>
</evidence>
<name>A0A1F7I8H6_9BACT</name>
<dbReference type="STRING" id="1802055.A3A74_07785"/>
<gene>
    <name evidence="2" type="ORF">A3A74_07785</name>
</gene>
<comment type="caution">
    <text evidence="2">The sequence shown here is derived from an EMBL/GenBank/DDBJ whole genome shotgun (WGS) entry which is preliminary data.</text>
</comment>
<evidence type="ECO:0000256" key="1">
    <source>
        <dbReference type="SAM" id="Phobius"/>
    </source>
</evidence>
<proteinExistence type="predicted"/>
<evidence type="ECO:0000313" key="2">
    <source>
        <dbReference type="EMBL" id="OGK39658.1"/>
    </source>
</evidence>
<keyword evidence="1" id="KW-0812">Transmembrane</keyword>
<keyword evidence="1" id="KW-0472">Membrane</keyword>